<evidence type="ECO:0000313" key="3">
    <source>
        <dbReference type="Proteomes" id="UP001140011"/>
    </source>
</evidence>
<protein>
    <submittedName>
        <fullName evidence="2">Uncharacterized protein</fullName>
    </submittedName>
</protein>
<reference evidence="2" key="1">
    <citation type="submission" date="2022-07" db="EMBL/GenBank/DDBJ databases">
        <title>Phylogenomic reconstructions and comparative analyses of Kickxellomycotina fungi.</title>
        <authorList>
            <person name="Reynolds N.K."/>
            <person name="Stajich J.E."/>
            <person name="Barry K."/>
            <person name="Grigoriev I.V."/>
            <person name="Crous P."/>
            <person name="Smith M.E."/>
        </authorList>
    </citation>
    <scope>NUCLEOTIDE SEQUENCE</scope>
    <source>
        <strain evidence="2">BCRC 34297</strain>
    </source>
</reference>
<feature type="compositionally biased region" description="Pro residues" evidence="1">
    <location>
        <begin position="144"/>
        <end position="156"/>
    </location>
</feature>
<feature type="compositionally biased region" description="Polar residues" evidence="1">
    <location>
        <begin position="560"/>
        <end position="569"/>
    </location>
</feature>
<proteinExistence type="predicted"/>
<comment type="caution">
    <text evidence="2">The sequence shown here is derived from an EMBL/GenBank/DDBJ whole genome shotgun (WGS) entry which is preliminary data.</text>
</comment>
<feature type="compositionally biased region" description="Gly residues" evidence="1">
    <location>
        <begin position="118"/>
        <end position="133"/>
    </location>
</feature>
<dbReference type="EMBL" id="JANBUH010000005">
    <property type="protein sequence ID" value="KAJ2757181.1"/>
    <property type="molecule type" value="Genomic_DNA"/>
</dbReference>
<feature type="compositionally biased region" description="Basic and acidic residues" evidence="1">
    <location>
        <begin position="407"/>
        <end position="417"/>
    </location>
</feature>
<feature type="compositionally biased region" description="Low complexity" evidence="1">
    <location>
        <begin position="317"/>
        <end position="329"/>
    </location>
</feature>
<gene>
    <name evidence="2" type="ORF">GGI19_000231</name>
</gene>
<sequence>MEGLSGKELDDSIFGTDSHLDWAEEVNTLEALNGDRFSSSANRTEESRQRPASPPRSSYDGRRGSRDTGRDSRSMGRRQQQNERQPRPDSRPPRPSTDSGGPATGSNYSRSASRGEYTGRGGGGGSRGGGNRPRGGRSVSRVGGPPPSQQQQPPPQGYSQASGINIRSARNMRDRSRSMERPGSFDQGRGWRGPPSLGRSRADNADRWEHDKFEGASSAPSTNLPASRGYSHDRRHSGAAQSTAPLPADIEYIGKEGISHVTINRRESNASSRGYPSASYEAPRRQFPDIANAPPLPIPDEATGSLAHARKPSVSQASSAVRPVSPRSPGTNEPYRAPHRRQSSVDATKLPPPPQPAQTVVSPQGSVPEEALPSKPAIGEAEENVDESSSAEMEWENFVANGGLDMPIDRITDDLLKQPRSRSQSVFSQVEAPRPAYEHREPISHPRVGSTVLEKAHDRAALLLSNDGDGDDDDVEVSRNVDRPDSSFEKSEGEAKQKARPSAQGISIRGTAATPLPAVAAISRLENSMASLVLNQAVAPRTKQSSAPTAERTVRKGSAPAQQVQSSDAGSLGIRIKGASSKQPPTPAVNGRASAPVDTRSPPRGPTRPTPPDATGNGARSTTPIRPATPSSNRSISRSSSGDEGRPAAQGAAPSSYLRRQYEVYDEGRGRHLFSVNIPYDEGRYAPIHIHEKDDLPKLASKFARTWRVYNKEQRIKLLLTKVKALMQEASL</sequence>
<name>A0A9W8H0H4_9FUNG</name>
<feature type="compositionally biased region" description="Low complexity" evidence="1">
    <location>
        <begin position="631"/>
        <end position="640"/>
    </location>
</feature>
<feature type="compositionally biased region" description="Basic and acidic residues" evidence="1">
    <location>
        <begin position="171"/>
        <end position="180"/>
    </location>
</feature>
<keyword evidence="3" id="KW-1185">Reference proteome</keyword>
<feature type="region of interest" description="Disordered" evidence="1">
    <location>
        <begin position="263"/>
        <end position="514"/>
    </location>
</feature>
<dbReference type="OrthoDB" id="5569655at2759"/>
<feature type="compositionally biased region" description="Basic and acidic residues" evidence="1">
    <location>
        <begin position="476"/>
        <end position="497"/>
    </location>
</feature>
<feature type="region of interest" description="Disordered" evidence="1">
    <location>
        <begin position="29"/>
        <end position="248"/>
    </location>
</feature>
<evidence type="ECO:0000313" key="2">
    <source>
        <dbReference type="EMBL" id="KAJ2757181.1"/>
    </source>
</evidence>
<dbReference type="Proteomes" id="UP001140011">
    <property type="component" value="Unassembled WGS sequence"/>
</dbReference>
<feature type="compositionally biased region" description="Pro residues" evidence="1">
    <location>
        <begin position="603"/>
        <end position="612"/>
    </location>
</feature>
<dbReference type="AlphaFoldDB" id="A0A9W8H0H4"/>
<feature type="region of interest" description="Disordered" evidence="1">
    <location>
        <begin position="538"/>
        <end position="655"/>
    </location>
</feature>
<organism evidence="2 3">
    <name type="scientific">Coemansia pectinata</name>
    <dbReference type="NCBI Taxonomy" id="1052879"/>
    <lineage>
        <taxon>Eukaryota</taxon>
        <taxon>Fungi</taxon>
        <taxon>Fungi incertae sedis</taxon>
        <taxon>Zoopagomycota</taxon>
        <taxon>Kickxellomycotina</taxon>
        <taxon>Kickxellomycetes</taxon>
        <taxon>Kickxellales</taxon>
        <taxon>Kickxellaceae</taxon>
        <taxon>Coemansia</taxon>
    </lineage>
</organism>
<accession>A0A9W8H0H4</accession>
<evidence type="ECO:0000256" key="1">
    <source>
        <dbReference type="SAM" id="MobiDB-lite"/>
    </source>
</evidence>
<feature type="compositionally biased region" description="Basic and acidic residues" evidence="1">
    <location>
        <begin position="59"/>
        <end position="92"/>
    </location>
</feature>
<feature type="compositionally biased region" description="Basic and acidic residues" evidence="1">
    <location>
        <begin position="200"/>
        <end position="214"/>
    </location>
</feature>